<keyword evidence="2" id="KW-1185">Reference proteome</keyword>
<gene>
    <name evidence="1" type="ORF">PODLI_1B034079</name>
</gene>
<accession>A0AA35KCT8</accession>
<evidence type="ECO:0000313" key="2">
    <source>
        <dbReference type="Proteomes" id="UP001178461"/>
    </source>
</evidence>
<reference evidence="1" key="1">
    <citation type="submission" date="2022-12" db="EMBL/GenBank/DDBJ databases">
        <authorList>
            <person name="Alioto T."/>
            <person name="Alioto T."/>
            <person name="Gomez Garrido J."/>
        </authorList>
    </citation>
    <scope>NUCLEOTIDE SEQUENCE</scope>
</reference>
<name>A0AA35KCT8_9SAUR</name>
<sequence>MAFSFCFGEDFHNFECNMVHYSTILVVIKGNQMCAFHSIVWTCASNCEWWGVWCQPGHVKKISLFISSTWSVSKLWMSLHHQRDIFKSAEQVGKLKKSSVGPWLSHSCLQIEDLELFHCALLVPDIKCILSVSPNGIGHASVLW</sequence>
<dbReference type="EMBL" id="OX395130">
    <property type="protein sequence ID" value="CAI5775092.1"/>
    <property type="molecule type" value="Genomic_DNA"/>
</dbReference>
<organism evidence="1 2">
    <name type="scientific">Podarcis lilfordi</name>
    <name type="common">Lilford's wall lizard</name>
    <dbReference type="NCBI Taxonomy" id="74358"/>
    <lineage>
        <taxon>Eukaryota</taxon>
        <taxon>Metazoa</taxon>
        <taxon>Chordata</taxon>
        <taxon>Craniata</taxon>
        <taxon>Vertebrata</taxon>
        <taxon>Euteleostomi</taxon>
        <taxon>Lepidosauria</taxon>
        <taxon>Squamata</taxon>
        <taxon>Bifurcata</taxon>
        <taxon>Unidentata</taxon>
        <taxon>Episquamata</taxon>
        <taxon>Laterata</taxon>
        <taxon>Lacertibaenia</taxon>
        <taxon>Lacertidae</taxon>
        <taxon>Podarcis</taxon>
    </lineage>
</organism>
<dbReference type="AlphaFoldDB" id="A0AA35KCT8"/>
<dbReference type="Proteomes" id="UP001178461">
    <property type="component" value="Chromosome 5"/>
</dbReference>
<evidence type="ECO:0000313" key="1">
    <source>
        <dbReference type="EMBL" id="CAI5775092.1"/>
    </source>
</evidence>
<proteinExistence type="predicted"/>
<protein>
    <submittedName>
        <fullName evidence="1">Uncharacterized protein</fullName>
    </submittedName>
</protein>